<sequence length="194" mass="21713">MSADERADEGTSDETGTAASHAASMRSPAADDPRVRDDDPRACESVELSVVPPSIERDDVEATGRVGCVAYPYRIYDASVSMSRPLLDDREDAFVVSVDRSRRLAVRADTFPDLESRHVDDTLVLPAELTPEDADERARKSVFQWTLRRYSLNRAPEIEFERVVTGYKLFWLAERDDGDVIVDSLTGSERSLEE</sequence>
<evidence type="ECO:0000313" key="3">
    <source>
        <dbReference type="Proteomes" id="UP000011560"/>
    </source>
</evidence>
<dbReference type="STRING" id="1227490.C479_13413"/>
<feature type="region of interest" description="Disordered" evidence="1">
    <location>
        <begin position="1"/>
        <end position="42"/>
    </location>
</feature>
<reference evidence="2 3" key="1">
    <citation type="journal article" date="2014" name="PLoS Genet.">
        <title>Phylogenetically driven sequencing of extremely halophilic archaea reveals strategies for static and dynamic osmo-response.</title>
        <authorList>
            <person name="Becker E.A."/>
            <person name="Seitzer P.M."/>
            <person name="Tritt A."/>
            <person name="Larsen D."/>
            <person name="Krusor M."/>
            <person name="Yao A.I."/>
            <person name="Wu D."/>
            <person name="Madern D."/>
            <person name="Eisen J.A."/>
            <person name="Darling A.E."/>
            <person name="Facciotti M.T."/>
        </authorList>
    </citation>
    <scope>NUCLEOTIDE SEQUENCE [LARGE SCALE GENOMIC DNA]</scope>
    <source>
        <strain evidence="2 3">JCM 14624</strain>
    </source>
</reference>
<dbReference type="OrthoDB" id="85425at2157"/>
<proteinExistence type="predicted"/>
<organism evidence="2 3">
    <name type="scientific">Halovivax asiaticus JCM 14624</name>
    <dbReference type="NCBI Taxonomy" id="1227490"/>
    <lineage>
        <taxon>Archaea</taxon>
        <taxon>Methanobacteriati</taxon>
        <taxon>Methanobacteriota</taxon>
        <taxon>Stenosarchaea group</taxon>
        <taxon>Halobacteria</taxon>
        <taxon>Halobacteriales</taxon>
        <taxon>Natrialbaceae</taxon>
        <taxon>Halovivax</taxon>
    </lineage>
</organism>
<keyword evidence="3" id="KW-1185">Reference proteome</keyword>
<gene>
    <name evidence="2" type="ORF">C479_13413</name>
</gene>
<dbReference type="Proteomes" id="UP000011560">
    <property type="component" value="Unassembled WGS sequence"/>
</dbReference>
<comment type="caution">
    <text evidence="2">The sequence shown here is derived from an EMBL/GenBank/DDBJ whole genome shotgun (WGS) entry which is preliminary data.</text>
</comment>
<evidence type="ECO:0000313" key="2">
    <source>
        <dbReference type="EMBL" id="ELZ08340.1"/>
    </source>
</evidence>
<accession>M0BBY9</accession>
<name>M0BBY9_9EURY</name>
<dbReference type="AlphaFoldDB" id="M0BBY9"/>
<dbReference type="RefSeq" id="WP_007703555.1">
    <property type="nucleotide sequence ID" value="NZ_AOIQ01000021.1"/>
</dbReference>
<feature type="compositionally biased region" description="Basic and acidic residues" evidence="1">
    <location>
        <begin position="29"/>
        <end position="42"/>
    </location>
</feature>
<dbReference type="EMBL" id="AOIQ01000021">
    <property type="protein sequence ID" value="ELZ08340.1"/>
    <property type="molecule type" value="Genomic_DNA"/>
</dbReference>
<evidence type="ECO:0000256" key="1">
    <source>
        <dbReference type="SAM" id="MobiDB-lite"/>
    </source>
</evidence>
<protein>
    <submittedName>
        <fullName evidence="2">Uncharacterized protein</fullName>
    </submittedName>
</protein>